<organism evidence="1 2">
    <name type="scientific">Portunus trituberculatus</name>
    <name type="common">Swimming crab</name>
    <name type="synonym">Neptunus trituberculatus</name>
    <dbReference type="NCBI Taxonomy" id="210409"/>
    <lineage>
        <taxon>Eukaryota</taxon>
        <taxon>Metazoa</taxon>
        <taxon>Ecdysozoa</taxon>
        <taxon>Arthropoda</taxon>
        <taxon>Crustacea</taxon>
        <taxon>Multicrustacea</taxon>
        <taxon>Malacostraca</taxon>
        <taxon>Eumalacostraca</taxon>
        <taxon>Eucarida</taxon>
        <taxon>Decapoda</taxon>
        <taxon>Pleocyemata</taxon>
        <taxon>Brachyura</taxon>
        <taxon>Eubrachyura</taxon>
        <taxon>Portunoidea</taxon>
        <taxon>Portunidae</taxon>
        <taxon>Portuninae</taxon>
        <taxon>Portunus</taxon>
    </lineage>
</organism>
<dbReference type="AlphaFoldDB" id="A0A5B7ISK0"/>
<dbReference type="EMBL" id="VSRR010072738">
    <property type="protein sequence ID" value="MPC86862.1"/>
    <property type="molecule type" value="Genomic_DNA"/>
</dbReference>
<proteinExistence type="predicted"/>
<dbReference type="Gene3D" id="2.40.50.90">
    <property type="match status" value="1"/>
</dbReference>
<dbReference type="InterPro" id="IPR035437">
    <property type="entry name" value="SNase_OB-fold_sf"/>
</dbReference>
<evidence type="ECO:0000313" key="1">
    <source>
        <dbReference type="EMBL" id="MPC86862.1"/>
    </source>
</evidence>
<accession>A0A5B7ISK0</accession>
<name>A0A5B7ISK0_PORTR</name>
<protein>
    <submittedName>
        <fullName evidence="1">Uncharacterized protein</fullName>
    </submittedName>
</protein>
<comment type="caution">
    <text evidence="1">The sequence shown here is derived from an EMBL/GenBank/DDBJ whole genome shotgun (WGS) entry which is preliminary data.</text>
</comment>
<reference evidence="1 2" key="1">
    <citation type="submission" date="2019-05" db="EMBL/GenBank/DDBJ databases">
        <title>Another draft genome of Portunus trituberculatus and its Hox gene families provides insights of decapod evolution.</title>
        <authorList>
            <person name="Jeong J.-H."/>
            <person name="Song I."/>
            <person name="Kim S."/>
            <person name="Choi T."/>
            <person name="Kim D."/>
            <person name="Ryu S."/>
            <person name="Kim W."/>
        </authorList>
    </citation>
    <scope>NUCLEOTIDE SEQUENCE [LARGE SCALE GENOMIC DNA]</scope>
    <source>
        <tissue evidence="1">Muscle</tissue>
    </source>
</reference>
<evidence type="ECO:0000313" key="2">
    <source>
        <dbReference type="Proteomes" id="UP000324222"/>
    </source>
</evidence>
<keyword evidence="2" id="KW-1185">Reference proteome</keyword>
<dbReference type="Proteomes" id="UP000324222">
    <property type="component" value="Unassembled WGS sequence"/>
</dbReference>
<sequence>MFPVQALPCILHNVPSNPDLKWTVKACQRLVDLTSRDTHLLLKRVAQTKWLKGTLTLRSDRFRERSDVNGELHGSLCGCQGTAKF</sequence>
<dbReference type="OrthoDB" id="10034606at2759"/>
<gene>
    <name evidence="1" type="ORF">E2C01_081699</name>
</gene>